<sequence>MAEVYANLIRRGRKTIEQVPEHLREEVKAILAADGNA</sequence>
<dbReference type="GeneID" id="54987492"/>
<name>A0A2K9V3N6_9CAUD</name>
<evidence type="ECO:0008006" key="3">
    <source>
        <dbReference type="Google" id="ProtNLM"/>
    </source>
</evidence>
<protein>
    <recommendedName>
        <fullName evidence="3">ASCH domain-containing protein</fullName>
    </recommendedName>
</protein>
<organism evidence="1 2">
    <name type="scientific">Faecalibacterium phage FP_Brigit</name>
    <dbReference type="NCBI Taxonomy" id="2070181"/>
    <lineage>
        <taxon>Viruses</taxon>
        <taxon>Duplodnaviria</taxon>
        <taxon>Heunggongvirae</taxon>
        <taxon>Uroviricota</taxon>
        <taxon>Caudoviricetes</taxon>
        <taxon>Brigitvirus</taxon>
        <taxon>Brigitvirus brigit</taxon>
    </lineage>
</organism>
<dbReference type="KEGG" id="vg:54987492"/>
<accession>A0A2K9V3N6</accession>
<reference evidence="1 2" key="1">
    <citation type="submission" date="2017-12" db="EMBL/GenBank/DDBJ databases">
        <title>Phages infecting Faecalibacterium prausnitzii belong to novel viral genera that help decipher intestinal viromes.</title>
        <authorList>
            <person name="Petit M.-A."/>
            <person name="De Paepe M."/>
            <person name="Benevides L."/>
            <person name="Langella P."/>
        </authorList>
    </citation>
    <scope>NUCLEOTIDE SEQUENCE [LARGE SCALE GENOMIC DNA]</scope>
</reference>
<evidence type="ECO:0000313" key="2">
    <source>
        <dbReference type="Proteomes" id="UP000240268"/>
    </source>
</evidence>
<dbReference type="RefSeq" id="YP_009797083.1">
    <property type="nucleotide sequence ID" value="NC_047909.1"/>
</dbReference>
<dbReference type="EMBL" id="MG711465">
    <property type="protein sequence ID" value="AUV56681.1"/>
    <property type="molecule type" value="Genomic_DNA"/>
</dbReference>
<keyword evidence="2" id="KW-1185">Reference proteome</keyword>
<dbReference type="InterPro" id="IPR047907">
    <property type="entry name" value="CD1375-like"/>
</dbReference>
<dbReference type="Proteomes" id="UP000240268">
    <property type="component" value="Segment"/>
</dbReference>
<evidence type="ECO:0000313" key="1">
    <source>
        <dbReference type="EMBL" id="AUV56681.1"/>
    </source>
</evidence>
<dbReference type="NCBIfam" id="NF040910">
    <property type="entry name" value="CD1375_fam"/>
    <property type="match status" value="1"/>
</dbReference>
<proteinExistence type="predicted"/>